<name>A0ABS4PX49_9PSEU</name>
<dbReference type="Gene3D" id="3.90.25.10">
    <property type="entry name" value="UDP-galactose 4-epimerase, domain 1"/>
    <property type="match status" value="1"/>
</dbReference>
<comment type="caution">
    <text evidence="3">The sequence shown here is derived from an EMBL/GenBank/DDBJ whole genome shotgun (WGS) entry which is preliminary data.</text>
</comment>
<accession>A0ABS4PX49</accession>
<feature type="domain" description="NAD(P)-binding" evidence="2">
    <location>
        <begin position="7"/>
        <end position="175"/>
    </location>
</feature>
<reference evidence="3 4" key="1">
    <citation type="submission" date="2021-03" db="EMBL/GenBank/DDBJ databases">
        <title>Sequencing the genomes of 1000 actinobacteria strains.</title>
        <authorList>
            <person name="Klenk H.-P."/>
        </authorList>
    </citation>
    <scope>NUCLEOTIDE SEQUENCE [LARGE SCALE GENOMIC DNA]</scope>
    <source>
        <strain evidence="3 4">DSM 45510</strain>
    </source>
</reference>
<organism evidence="3 4">
    <name type="scientific">Amycolatopsis magusensis</name>
    <dbReference type="NCBI Taxonomy" id="882444"/>
    <lineage>
        <taxon>Bacteria</taxon>
        <taxon>Bacillati</taxon>
        <taxon>Actinomycetota</taxon>
        <taxon>Actinomycetes</taxon>
        <taxon>Pseudonocardiales</taxon>
        <taxon>Pseudonocardiaceae</taxon>
        <taxon>Amycolatopsis</taxon>
    </lineage>
</organism>
<feature type="compositionally biased region" description="Acidic residues" evidence="1">
    <location>
        <begin position="248"/>
        <end position="258"/>
    </location>
</feature>
<dbReference type="PANTHER" id="PTHR43162:SF1">
    <property type="entry name" value="PRESTALK A DIFFERENTIATION PROTEIN A"/>
    <property type="match status" value="1"/>
</dbReference>
<gene>
    <name evidence="3" type="ORF">JOM49_005528</name>
</gene>
<protein>
    <submittedName>
        <fullName evidence="3">Uncharacterized protein YbjT (DUF2867 family)</fullName>
    </submittedName>
</protein>
<dbReference type="Proteomes" id="UP000741013">
    <property type="component" value="Unassembled WGS sequence"/>
</dbReference>
<dbReference type="SUPFAM" id="SSF51735">
    <property type="entry name" value="NAD(P)-binding Rossmann-fold domains"/>
    <property type="match status" value="1"/>
</dbReference>
<dbReference type="RefSeq" id="WP_209667076.1">
    <property type="nucleotide sequence ID" value="NZ_JAGGMS010000001.1"/>
</dbReference>
<evidence type="ECO:0000259" key="2">
    <source>
        <dbReference type="Pfam" id="PF13460"/>
    </source>
</evidence>
<dbReference type="InterPro" id="IPR036291">
    <property type="entry name" value="NAD(P)-bd_dom_sf"/>
</dbReference>
<dbReference type="Pfam" id="PF13460">
    <property type="entry name" value="NAD_binding_10"/>
    <property type="match status" value="1"/>
</dbReference>
<proteinExistence type="predicted"/>
<dbReference type="PANTHER" id="PTHR43162">
    <property type="match status" value="1"/>
</dbReference>
<keyword evidence="4" id="KW-1185">Reference proteome</keyword>
<evidence type="ECO:0000313" key="3">
    <source>
        <dbReference type="EMBL" id="MBP2184002.1"/>
    </source>
</evidence>
<dbReference type="InterPro" id="IPR051604">
    <property type="entry name" value="Ergot_Alk_Oxidoreductase"/>
</dbReference>
<sequence length="291" mass="31449">MTILVTGATGLVGRHVVDRLLRAGESVRVLTRNPARGGFPDGAEVFTGDLLEPGSLVSAFEGVGKLFLFPQPETAVEVVDLAEQAGVRRVVVLSAAAVTLGFDTGYHVRVERAVEESGLEWSHVRPGEFMTNMLPIWGPMIRESRTVRYPFGDDLGSAPIHEADIADVAVAALLEDRHVGNAYTLSGPEQLCVRGQVETIADALGEEVRYEEVSREEARDILTAMGGFAAESADLLLGFVDYDGSEGGSDDGYSDQDYSELMKPLPGYGEATGKTGRTYAQWARDHVEDFR</sequence>
<evidence type="ECO:0000256" key="1">
    <source>
        <dbReference type="SAM" id="MobiDB-lite"/>
    </source>
</evidence>
<dbReference type="Gene3D" id="3.40.50.720">
    <property type="entry name" value="NAD(P)-binding Rossmann-like Domain"/>
    <property type="match status" value="1"/>
</dbReference>
<dbReference type="EMBL" id="JAGGMS010000001">
    <property type="protein sequence ID" value="MBP2184002.1"/>
    <property type="molecule type" value="Genomic_DNA"/>
</dbReference>
<evidence type="ECO:0000313" key="4">
    <source>
        <dbReference type="Proteomes" id="UP000741013"/>
    </source>
</evidence>
<feature type="region of interest" description="Disordered" evidence="1">
    <location>
        <begin position="248"/>
        <end position="274"/>
    </location>
</feature>
<dbReference type="InterPro" id="IPR016040">
    <property type="entry name" value="NAD(P)-bd_dom"/>
</dbReference>